<comment type="subcellular location">
    <subcellularLocation>
        <location evidence="1">Cell membrane</location>
        <topology evidence="1">Multi-pass membrane protein</topology>
    </subcellularLocation>
</comment>
<keyword evidence="12 14" id="KW-0472">Membrane</keyword>
<dbReference type="Pfam" id="PF03653">
    <property type="entry name" value="UPF0093"/>
    <property type="match status" value="1"/>
</dbReference>
<evidence type="ECO:0000256" key="6">
    <source>
        <dbReference type="ARBA" id="ARBA00022617"/>
    </source>
</evidence>
<evidence type="ECO:0000256" key="11">
    <source>
        <dbReference type="ARBA" id="ARBA00023004"/>
    </source>
</evidence>
<accession>A0ABV2R0A6</accession>
<evidence type="ECO:0000256" key="14">
    <source>
        <dbReference type="PIRNR" id="PIRNR004638"/>
    </source>
</evidence>
<evidence type="ECO:0000256" key="1">
    <source>
        <dbReference type="ARBA" id="ARBA00004651"/>
    </source>
</evidence>
<dbReference type="InterPro" id="IPR005265">
    <property type="entry name" value="HemJ-like"/>
</dbReference>
<evidence type="ECO:0000256" key="8">
    <source>
        <dbReference type="ARBA" id="ARBA00022723"/>
    </source>
</evidence>
<dbReference type="PANTHER" id="PTHR40255:SF1">
    <property type="entry name" value="PROTOPORPHYRINOGEN IX OXIDASE"/>
    <property type="match status" value="1"/>
</dbReference>
<evidence type="ECO:0000313" key="16">
    <source>
        <dbReference type="EMBL" id="MET4634704.1"/>
    </source>
</evidence>
<comment type="similarity">
    <text evidence="3 14">Belongs to the HemJ family.</text>
</comment>
<feature type="transmembrane region" description="Helical" evidence="15">
    <location>
        <begin position="48"/>
        <end position="70"/>
    </location>
</feature>
<dbReference type="RefSeq" id="WP_354551729.1">
    <property type="nucleotide sequence ID" value="NZ_JBEPSM010000002.1"/>
</dbReference>
<evidence type="ECO:0000256" key="12">
    <source>
        <dbReference type="ARBA" id="ARBA00023136"/>
    </source>
</evidence>
<dbReference type="GO" id="GO:0016491">
    <property type="term" value="F:oxidoreductase activity"/>
    <property type="evidence" value="ECO:0007669"/>
    <property type="project" value="UniProtKB-KW"/>
</dbReference>
<keyword evidence="5 14" id="KW-1003">Cell membrane</keyword>
<reference evidence="16 17" key="1">
    <citation type="submission" date="2024-06" db="EMBL/GenBank/DDBJ databases">
        <title>Sorghum-associated microbial communities from plants grown in Nebraska, USA.</title>
        <authorList>
            <person name="Schachtman D."/>
        </authorList>
    </citation>
    <scope>NUCLEOTIDE SEQUENCE [LARGE SCALE GENOMIC DNA]</scope>
    <source>
        <strain evidence="16 17">3207</strain>
    </source>
</reference>
<feature type="transmembrane region" description="Helical" evidence="15">
    <location>
        <begin position="6"/>
        <end position="27"/>
    </location>
</feature>
<evidence type="ECO:0000256" key="13">
    <source>
        <dbReference type="ARBA" id="ARBA00048390"/>
    </source>
</evidence>
<comment type="pathway">
    <text evidence="2 14">Porphyrin-containing compound metabolism; protoporphyrin-IX biosynthesis; protoporphyrin-IX from protoporphyrinogen-IX: step 1/1.</text>
</comment>
<keyword evidence="8 14" id="KW-0479">Metal-binding</keyword>
<keyword evidence="10 16" id="KW-0560">Oxidoreductase</keyword>
<evidence type="ECO:0000256" key="9">
    <source>
        <dbReference type="ARBA" id="ARBA00022989"/>
    </source>
</evidence>
<evidence type="ECO:0000256" key="5">
    <source>
        <dbReference type="ARBA" id="ARBA00022475"/>
    </source>
</evidence>
<proteinExistence type="inferred from homology"/>
<dbReference type="EMBL" id="JBEPSM010000002">
    <property type="protein sequence ID" value="MET4634704.1"/>
    <property type="molecule type" value="Genomic_DNA"/>
</dbReference>
<keyword evidence="11 14" id="KW-0408">Iron</keyword>
<keyword evidence="6 14" id="KW-0349">Heme</keyword>
<comment type="function">
    <text evidence="14">Catalyzes the oxidation of protoporphyrinogen IX to protoporphyrin IX.</text>
</comment>
<evidence type="ECO:0000256" key="15">
    <source>
        <dbReference type="SAM" id="Phobius"/>
    </source>
</evidence>
<comment type="catalytic activity">
    <reaction evidence="13 14">
        <text>protoporphyrinogen IX + 3 A = protoporphyrin IX + 3 AH2</text>
        <dbReference type="Rhea" id="RHEA:62000"/>
        <dbReference type="ChEBI" id="CHEBI:13193"/>
        <dbReference type="ChEBI" id="CHEBI:17499"/>
        <dbReference type="ChEBI" id="CHEBI:57306"/>
        <dbReference type="ChEBI" id="CHEBI:57307"/>
    </reaction>
</comment>
<evidence type="ECO:0000256" key="4">
    <source>
        <dbReference type="ARBA" id="ARBA00017504"/>
    </source>
</evidence>
<name>A0ABV2R0A6_9HYPH</name>
<keyword evidence="7 15" id="KW-0812">Transmembrane</keyword>
<keyword evidence="9 15" id="KW-1133">Transmembrane helix</keyword>
<feature type="transmembrane region" description="Helical" evidence="15">
    <location>
        <begin position="82"/>
        <end position="103"/>
    </location>
</feature>
<evidence type="ECO:0000256" key="3">
    <source>
        <dbReference type="ARBA" id="ARBA00006501"/>
    </source>
</evidence>
<dbReference type="PIRSF" id="PIRSF004638">
    <property type="entry name" value="UCP004638"/>
    <property type="match status" value="1"/>
</dbReference>
<comment type="caution">
    <text evidence="16">The sequence shown here is derived from an EMBL/GenBank/DDBJ whole genome shotgun (WGS) entry which is preliminary data.</text>
</comment>
<comment type="cofactor">
    <cofactor evidence="14">
        <name>heme b</name>
        <dbReference type="ChEBI" id="CHEBI:60344"/>
    </cofactor>
    <text evidence="14">Binds 1 heme b (iron(II)-protoporphyrin IX) group per subunit.</text>
</comment>
<evidence type="ECO:0000256" key="10">
    <source>
        <dbReference type="ARBA" id="ARBA00023002"/>
    </source>
</evidence>
<gene>
    <name evidence="16" type="ORF">ABIE08_002650</name>
</gene>
<dbReference type="PANTHER" id="PTHR40255">
    <property type="entry name" value="UPF0093 MEMBRANE PROTEIN SLR1790"/>
    <property type="match status" value="1"/>
</dbReference>
<keyword evidence="17" id="KW-1185">Reference proteome</keyword>
<dbReference type="EC" id="1.3.99.-" evidence="14"/>
<protein>
    <recommendedName>
        <fullName evidence="4 14">Protoporphyrinogen IX oxidase</fullName>
        <ecNumber evidence="14">1.3.99.-</ecNumber>
    </recommendedName>
</protein>
<dbReference type="Proteomes" id="UP001549321">
    <property type="component" value="Unassembled WGS sequence"/>
</dbReference>
<organism evidence="16 17">
    <name type="scientific">Kaistia defluvii</name>
    <dbReference type="NCBI Taxonomy" id="410841"/>
    <lineage>
        <taxon>Bacteria</taxon>
        <taxon>Pseudomonadati</taxon>
        <taxon>Pseudomonadota</taxon>
        <taxon>Alphaproteobacteria</taxon>
        <taxon>Hyphomicrobiales</taxon>
        <taxon>Kaistiaceae</taxon>
        <taxon>Kaistia</taxon>
    </lineage>
</organism>
<evidence type="ECO:0000313" key="17">
    <source>
        <dbReference type="Proteomes" id="UP001549321"/>
    </source>
</evidence>
<evidence type="ECO:0000256" key="2">
    <source>
        <dbReference type="ARBA" id="ARBA00005073"/>
    </source>
</evidence>
<sequence>MVWLKLVHIAAISVWCAGMLGLPLLFLRRNSVRDEPDLNRLHRLVRRLYVVVMSPAAFLAVASGTGLIFLRATYAPWFGVKLGLVGLLVAMHVLAGLVIIRLFDPDKTYAGWRMSAATTANLAIVLLILVVVLAKPDIPDLLPAAMSRPGALGDLLADFIPFPRS</sequence>
<feature type="transmembrane region" description="Helical" evidence="15">
    <location>
        <begin position="115"/>
        <end position="134"/>
    </location>
</feature>
<evidence type="ECO:0000256" key="7">
    <source>
        <dbReference type="ARBA" id="ARBA00022692"/>
    </source>
</evidence>